<sequence length="266" mass="31500">MDEKTKNNQIQQFKSWIDQEKLLKEIDDILLERYLKVYDNLEKAQDLLKFNLTLRKSGPHLFTNRDVLSSEFQSAKRTFQFCPLPKLTSENHKVTIIRLVDLDHNVFDYVQTVKMVLMCFDVRFIMYDDYDKTIASGERFVIDTTGLSFRHFLKIATNISTVRLYMRFLQEAIPFNIKQLHFISSSSVFDKMFSLLRPFLKKELIEIMNIHTEGIQSLHKHFDKDVLPSEYGGDLGPIKDIHEVFMEKVLAKRDYVINDDNWKMLN</sequence>
<dbReference type="CDD" id="cd00170">
    <property type="entry name" value="SEC14"/>
    <property type="match status" value="1"/>
</dbReference>
<protein>
    <submittedName>
        <fullName evidence="2">CLUMA_CG011364, isoform A</fullName>
    </submittedName>
</protein>
<dbReference type="GO" id="GO:0016020">
    <property type="term" value="C:membrane"/>
    <property type="evidence" value="ECO:0007669"/>
    <property type="project" value="TreeGrafter"/>
</dbReference>
<gene>
    <name evidence="2" type="ORF">CLUMA_CG011364</name>
</gene>
<evidence type="ECO:0000259" key="1">
    <source>
        <dbReference type="PROSITE" id="PS50191"/>
    </source>
</evidence>
<name>A0A1J1ICR6_9DIPT</name>
<proteinExistence type="predicted"/>
<evidence type="ECO:0000313" key="2">
    <source>
        <dbReference type="EMBL" id="CRK97995.1"/>
    </source>
</evidence>
<evidence type="ECO:0000313" key="3">
    <source>
        <dbReference type="Proteomes" id="UP000183832"/>
    </source>
</evidence>
<feature type="domain" description="CRAL-TRIO" evidence="1">
    <location>
        <begin position="141"/>
        <end position="239"/>
    </location>
</feature>
<dbReference type="GO" id="GO:1902936">
    <property type="term" value="F:phosphatidylinositol bisphosphate binding"/>
    <property type="evidence" value="ECO:0007669"/>
    <property type="project" value="TreeGrafter"/>
</dbReference>
<dbReference type="Pfam" id="PF00650">
    <property type="entry name" value="CRAL_TRIO"/>
    <property type="match status" value="1"/>
</dbReference>
<dbReference type="PRINTS" id="PR00180">
    <property type="entry name" value="CRETINALDHBP"/>
</dbReference>
<organism evidence="2 3">
    <name type="scientific">Clunio marinus</name>
    <dbReference type="NCBI Taxonomy" id="568069"/>
    <lineage>
        <taxon>Eukaryota</taxon>
        <taxon>Metazoa</taxon>
        <taxon>Ecdysozoa</taxon>
        <taxon>Arthropoda</taxon>
        <taxon>Hexapoda</taxon>
        <taxon>Insecta</taxon>
        <taxon>Pterygota</taxon>
        <taxon>Neoptera</taxon>
        <taxon>Endopterygota</taxon>
        <taxon>Diptera</taxon>
        <taxon>Nematocera</taxon>
        <taxon>Chironomoidea</taxon>
        <taxon>Chironomidae</taxon>
        <taxon>Clunio</taxon>
    </lineage>
</organism>
<dbReference type="AlphaFoldDB" id="A0A1J1ICR6"/>
<dbReference type="InterPro" id="IPR036273">
    <property type="entry name" value="CRAL/TRIO_N_dom_sf"/>
</dbReference>
<dbReference type="PROSITE" id="PS50191">
    <property type="entry name" value="CRAL_TRIO"/>
    <property type="match status" value="1"/>
</dbReference>
<dbReference type="SMART" id="SM00516">
    <property type="entry name" value="SEC14"/>
    <property type="match status" value="1"/>
</dbReference>
<dbReference type="InterPro" id="IPR001251">
    <property type="entry name" value="CRAL-TRIO_dom"/>
</dbReference>
<dbReference type="InterPro" id="IPR036865">
    <property type="entry name" value="CRAL-TRIO_dom_sf"/>
</dbReference>
<dbReference type="Gene3D" id="3.40.525.10">
    <property type="entry name" value="CRAL-TRIO lipid binding domain"/>
    <property type="match status" value="1"/>
</dbReference>
<dbReference type="PANTHER" id="PTHR10174">
    <property type="entry name" value="ALPHA-TOCOPHEROL TRANSFER PROTEIN-RELATED"/>
    <property type="match status" value="1"/>
</dbReference>
<accession>A0A1J1ICR6</accession>
<dbReference type="SUPFAM" id="SSF52087">
    <property type="entry name" value="CRAL/TRIO domain"/>
    <property type="match status" value="1"/>
</dbReference>
<dbReference type="Proteomes" id="UP000183832">
    <property type="component" value="Unassembled WGS sequence"/>
</dbReference>
<dbReference type="PANTHER" id="PTHR10174:SF224">
    <property type="entry name" value="RETINOL-BINDING PROTEIN PINTA"/>
    <property type="match status" value="1"/>
</dbReference>
<reference evidence="2 3" key="1">
    <citation type="submission" date="2015-04" db="EMBL/GenBank/DDBJ databases">
        <authorList>
            <person name="Syromyatnikov M.Y."/>
            <person name="Popov V.N."/>
        </authorList>
    </citation>
    <scope>NUCLEOTIDE SEQUENCE [LARGE SCALE GENOMIC DNA]</scope>
</reference>
<dbReference type="EMBL" id="CVRI01000047">
    <property type="protein sequence ID" value="CRK97995.1"/>
    <property type="molecule type" value="Genomic_DNA"/>
</dbReference>
<dbReference type="STRING" id="568069.A0A1J1ICR6"/>
<dbReference type="SUPFAM" id="SSF46938">
    <property type="entry name" value="CRAL/TRIO N-terminal domain"/>
    <property type="match status" value="1"/>
</dbReference>
<keyword evidence="3" id="KW-1185">Reference proteome</keyword>
<dbReference type="OrthoDB" id="1434354at2759"/>